<feature type="compositionally biased region" description="Polar residues" evidence="1">
    <location>
        <begin position="29"/>
        <end position="41"/>
    </location>
</feature>
<evidence type="ECO:0000256" key="1">
    <source>
        <dbReference type="SAM" id="MobiDB-lite"/>
    </source>
</evidence>
<evidence type="ECO:0000313" key="3">
    <source>
        <dbReference type="EMBL" id="KAF7922506.1"/>
    </source>
</evidence>
<feature type="region of interest" description="Disordered" evidence="1">
    <location>
        <begin position="29"/>
        <end position="51"/>
    </location>
</feature>
<dbReference type="PRINTS" id="PR00419">
    <property type="entry name" value="ADXRDTASE"/>
</dbReference>
<dbReference type="InterPro" id="IPR002937">
    <property type="entry name" value="Amino_oxidase"/>
</dbReference>
<dbReference type="PANTHER" id="PTHR10742:SF414">
    <property type="entry name" value="CONTAINING AMINE OXIDASE, PUTATIVE (AFU_ORTHOLOGUE AFUA_3G12150)-RELATED"/>
    <property type="match status" value="1"/>
</dbReference>
<dbReference type="PANTHER" id="PTHR10742">
    <property type="entry name" value="FLAVIN MONOAMINE OXIDASE"/>
    <property type="match status" value="1"/>
</dbReference>
<evidence type="ECO:0000259" key="2">
    <source>
        <dbReference type="Pfam" id="PF01593"/>
    </source>
</evidence>
<sequence>MLFDNLHGLLDKSTSRIYQDLYSCQSKTRQSNIMGSPSSPSIKLREQNPSSPPKVCIVGAGLSGLRCADILLQHGFEVTILEGRDRIGGRVHQIQLPSGPLVDLGANWLHGSDDQPLLDMAKSTNTEVHTWAEKGIWFGEDGTPLADGDAMMNEVWEIIHGAFKYSEENSESIDPDKSLYDFIEEKLLEKYPDDAEKRRVSIQFADIWGTFVGSSVKKQSLKFFWLEECIDGENIFVAGTYKKILDQVAKPALDSAKIKYLTRVTRVETNAENVTVFTDDGKSLEFDEVVMTTPLGWLKKNKQAFQPALPTRFLSAIDSLGFGCLEKVYITFPHAFWSNSKLPPSSQTFDGFTQWLAPTYTTTTNPHKWHQEIVPLSSFTPKNAHPTLLLYIYGEQSQLFAQTLARLRTAGEKDAFLITFFKPYYSLLPNYEEGNADCTPLSCVGTTWINDDLAGNGSYTNFQVGLREGDADVKVLREGVPERRLWFAGEHTAPFIALGTTTGAYWSGEAVGERMVEVYGMGGREKGVKRGGWDMKCDGFV</sequence>
<protein>
    <recommendedName>
        <fullName evidence="2">Amine oxidase domain-containing protein</fullName>
    </recommendedName>
</protein>
<dbReference type="SUPFAM" id="SSF54373">
    <property type="entry name" value="FAD-linked reductases, C-terminal domain"/>
    <property type="match status" value="1"/>
</dbReference>
<proteinExistence type="predicted"/>
<dbReference type="InterPro" id="IPR050281">
    <property type="entry name" value="Flavin_monoamine_oxidase"/>
</dbReference>
<feature type="domain" description="Amine oxidase" evidence="2">
    <location>
        <begin position="62"/>
        <end position="511"/>
    </location>
</feature>
<dbReference type="Pfam" id="PF01593">
    <property type="entry name" value="Amino_oxidase"/>
    <property type="match status" value="1"/>
</dbReference>
<reference evidence="3 4" key="1">
    <citation type="journal article" date="2020" name="Genome Biol. Evol.">
        <title>Comparative genomics of Sclerotiniaceae.</title>
        <authorList>
            <person name="Valero Jimenez C.A."/>
            <person name="Steentjes M."/>
            <person name="Scholten O.E."/>
            <person name="Van Kan J.A.L."/>
        </authorList>
    </citation>
    <scope>NUCLEOTIDE SEQUENCE [LARGE SCALE GENOMIC DNA]</scope>
    <source>
        <strain evidence="3 4">B1</strain>
    </source>
</reference>
<dbReference type="Proteomes" id="UP000783213">
    <property type="component" value="Unassembled WGS sequence"/>
</dbReference>
<dbReference type="GeneID" id="62234805"/>
<dbReference type="Gene3D" id="3.50.50.60">
    <property type="entry name" value="FAD/NAD(P)-binding domain"/>
    <property type="match status" value="1"/>
</dbReference>
<name>A0ABQ7IFS8_9HELO</name>
<organism evidence="3 4">
    <name type="scientific">Botrytis deweyae</name>
    <dbReference type="NCBI Taxonomy" id="2478750"/>
    <lineage>
        <taxon>Eukaryota</taxon>
        <taxon>Fungi</taxon>
        <taxon>Dikarya</taxon>
        <taxon>Ascomycota</taxon>
        <taxon>Pezizomycotina</taxon>
        <taxon>Leotiomycetes</taxon>
        <taxon>Helotiales</taxon>
        <taxon>Sclerotiniaceae</taxon>
        <taxon>Botrytis</taxon>
    </lineage>
</organism>
<dbReference type="RefSeq" id="XP_038807949.1">
    <property type="nucleotide sequence ID" value="XM_038955655.1"/>
</dbReference>
<comment type="caution">
    <text evidence="3">The sequence shown here is derived from an EMBL/GenBank/DDBJ whole genome shotgun (WGS) entry which is preliminary data.</text>
</comment>
<dbReference type="SUPFAM" id="SSF51905">
    <property type="entry name" value="FAD/NAD(P)-binding domain"/>
    <property type="match status" value="1"/>
</dbReference>
<dbReference type="InterPro" id="IPR036188">
    <property type="entry name" value="FAD/NAD-bd_sf"/>
</dbReference>
<gene>
    <name evidence="3" type="ORF">EAE98_008032</name>
</gene>
<evidence type="ECO:0000313" key="4">
    <source>
        <dbReference type="Proteomes" id="UP000783213"/>
    </source>
</evidence>
<dbReference type="Gene3D" id="3.90.660.10">
    <property type="match status" value="1"/>
</dbReference>
<accession>A0ABQ7IFS8</accession>
<dbReference type="EMBL" id="RCSX01000020">
    <property type="protein sequence ID" value="KAF7922506.1"/>
    <property type="molecule type" value="Genomic_DNA"/>
</dbReference>
<keyword evidence="4" id="KW-1185">Reference proteome</keyword>